<reference evidence="11" key="1">
    <citation type="submission" date="2025-08" db="UniProtKB">
        <authorList>
            <consortium name="RefSeq"/>
        </authorList>
    </citation>
    <scope>IDENTIFICATION</scope>
</reference>
<accession>A0AAJ7BYF2</accession>
<dbReference type="GeneID" id="107268777"/>
<evidence type="ECO:0000256" key="8">
    <source>
        <dbReference type="ARBA" id="ARBA00023485"/>
    </source>
</evidence>
<name>A0AAJ7BYF2_CEPCN</name>
<feature type="compositionally biased region" description="Basic and acidic residues" evidence="9">
    <location>
        <begin position="185"/>
        <end position="195"/>
    </location>
</feature>
<evidence type="ECO:0000256" key="6">
    <source>
        <dbReference type="ARBA" id="ARBA00023180"/>
    </source>
</evidence>
<keyword evidence="10" id="KW-1185">Reference proteome</keyword>
<evidence type="ECO:0000313" key="10">
    <source>
        <dbReference type="Proteomes" id="UP000694920"/>
    </source>
</evidence>
<keyword evidence="4" id="KW-0333">Golgi apparatus</keyword>
<keyword evidence="6" id="KW-0325">Glycoprotein</keyword>
<dbReference type="KEGG" id="ccin:107268777"/>
<dbReference type="GO" id="GO:0000139">
    <property type="term" value="C:Golgi membrane"/>
    <property type="evidence" value="ECO:0007669"/>
    <property type="project" value="UniProtKB-SubCell"/>
</dbReference>
<comment type="subcellular location">
    <subcellularLocation>
        <location evidence="1">Golgi apparatus membrane</location>
        <topology evidence="1">Single-pass membrane protein</topology>
    </subcellularLocation>
</comment>
<sequence>MPGWLSLVRLLRRRLVLGLIFALSLTYCALSLFHHERKGIFIESNGDDSIINDDMNGDDDVFQSSGKPFLWQMQIINDESNDNSLDMATLLNSNGSEIFTGTCRNSVQGKALIVDERGLVCARQEVLPSGCCSSEQEQNSLDGEPRPTIKRERYSCESCNAQGCCAVYEYCVSCCLQPGKIKGRRDREADPEHTRTNNKKNRRVEDTIKHRLRNLDRFQVCLATCRTSSASVRHENTYKDPHSKHCYNLQSSGTGYHQRNRRDLIIMNNKDDNPDVAVTSSSTVSLLKPFCQNPRPEIPTFLYQRYILFESKNTTKR</sequence>
<keyword evidence="3" id="KW-1133">Transmembrane helix</keyword>
<feature type="region of interest" description="Disordered" evidence="9">
    <location>
        <begin position="182"/>
        <end position="202"/>
    </location>
</feature>
<dbReference type="Proteomes" id="UP000694920">
    <property type="component" value="Unplaced"/>
</dbReference>
<evidence type="ECO:0000256" key="5">
    <source>
        <dbReference type="ARBA" id="ARBA00023136"/>
    </source>
</evidence>
<protein>
    <recommendedName>
        <fullName evidence="8">SREBP regulating gene protein</fullName>
    </recommendedName>
</protein>
<evidence type="ECO:0000256" key="9">
    <source>
        <dbReference type="SAM" id="MobiDB-lite"/>
    </source>
</evidence>
<keyword evidence="5" id="KW-0472">Membrane</keyword>
<dbReference type="InterPro" id="IPR019352">
    <property type="entry name" value="SPRING1"/>
</dbReference>
<dbReference type="PANTHER" id="PTHR13481">
    <property type="entry name" value="SREBP REGULATING GENE PROTEIN"/>
    <property type="match status" value="1"/>
</dbReference>
<comment type="similarity">
    <text evidence="7">Belongs to the SPRING family.</text>
</comment>
<proteinExistence type="inferred from homology"/>
<dbReference type="PANTHER" id="PTHR13481:SF0">
    <property type="entry name" value="SREBP REGULATING GENE PROTEIN"/>
    <property type="match status" value="1"/>
</dbReference>
<evidence type="ECO:0000256" key="1">
    <source>
        <dbReference type="ARBA" id="ARBA00004194"/>
    </source>
</evidence>
<keyword evidence="2" id="KW-0812">Transmembrane</keyword>
<evidence type="ECO:0000256" key="2">
    <source>
        <dbReference type="ARBA" id="ARBA00022692"/>
    </source>
</evidence>
<dbReference type="GO" id="GO:2000640">
    <property type="term" value="P:positive regulation of SREBP signaling pathway"/>
    <property type="evidence" value="ECO:0007669"/>
    <property type="project" value="InterPro"/>
</dbReference>
<evidence type="ECO:0000256" key="3">
    <source>
        <dbReference type="ARBA" id="ARBA00022989"/>
    </source>
</evidence>
<evidence type="ECO:0000256" key="4">
    <source>
        <dbReference type="ARBA" id="ARBA00023034"/>
    </source>
</evidence>
<evidence type="ECO:0000256" key="7">
    <source>
        <dbReference type="ARBA" id="ARBA00023461"/>
    </source>
</evidence>
<organism evidence="10 11">
    <name type="scientific">Cephus cinctus</name>
    <name type="common">Wheat stem sawfly</name>
    <dbReference type="NCBI Taxonomy" id="211228"/>
    <lineage>
        <taxon>Eukaryota</taxon>
        <taxon>Metazoa</taxon>
        <taxon>Ecdysozoa</taxon>
        <taxon>Arthropoda</taxon>
        <taxon>Hexapoda</taxon>
        <taxon>Insecta</taxon>
        <taxon>Pterygota</taxon>
        <taxon>Neoptera</taxon>
        <taxon>Endopterygota</taxon>
        <taxon>Hymenoptera</taxon>
        <taxon>Cephoidea</taxon>
        <taxon>Cephidae</taxon>
        <taxon>Cephus</taxon>
    </lineage>
</organism>
<dbReference type="Pfam" id="PF10218">
    <property type="entry name" value="SPRING1"/>
    <property type="match status" value="1"/>
</dbReference>
<gene>
    <name evidence="11" type="primary">LOC107268777</name>
</gene>
<dbReference type="AlphaFoldDB" id="A0AAJ7BYF2"/>
<evidence type="ECO:0000313" key="11">
    <source>
        <dbReference type="RefSeq" id="XP_015597353.1"/>
    </source>
</evidence>
<dbReference type="RefSeq" id="XP_015597353.1">
    <property type="nucleotide sequence ID" value="XM_015741867.2"/>
</dbReference>